<dbReference type="Proteomes" id="UP001597120">
    <property type="component" value="Unassembled WGS sequence"/>
</dbReference>
<dbReference type="EMBL" id="JBHTIU010000081">
    <property type="protein sequence ID" value="MFD0871446.1"/>
    <property type="molecule type" value="Genomic_DNA"/>
</dbReference>
<name>A0ABW3DFS2_9BACL</name>
<sequence length="539" mass="60638">MKHSKSFILAAAFMLTVTACSSGSGSGTGTDPEKTAQPEAKVEKKHQITGITYIYGNPPPGNGEGQKKLNERFNVDYKVDKVPQENYVEKLTAIVSGGDIPDMIGFRPNDMALFQKWAGQKAFLPLDDYIDKYESLKAVPKEVWDQFRIDGKIYGIPSWAPLEGNSFMIRKDWLDNLGMEIPTSYEELKEVAIAFTKNDPNKNGKDDTYGLAIGQNINPDFAMGPYWQFNTWYHKDEQGNFIPGIMSEGRKEIIQFMHDLYKEKAITSDFAVLNWADTNDEFYKGKAGIFLVAPRGMSQAYMEGLLQINPEAEFAVLPPFEAPDGSQGFTAGTGYARFNALSAKLAKDPDKLAKIMEMHDFSRAFYPSSEQGASNADFDWFYGGENVGYKMENGKRVMLKSAEGWEPAAYFQDNTNWIPDGVDPEFDKAYTEPKLIQVTKDLMALNKEMKRYFPPNYGIQSETDNLKGTELLTFMMNEQTKMIVGQRPISDWDALVAEYLQRGGADIIKEVNAAIAPLTDCWELIFMGRGEKKWDALNV</sequence>
<feature type="signal peptide" evidence="7">
    <location>
        <begin position="1"/>
        <end position="21"/>
    </location>
</feature>
<dbReference type="PANTHER" id="PTHR43649:SF33">
    <property type="entry name" value="POLYGALACTURONAN_RHAMNOGALACTURONAN-BINDING PROTEIN YTCQ"/>
    <property type="match status" value="1"/>
</dbReference>
<dbReference type="PANTHER" id="PTHR43649">
    <property type="entry name" value="ARABINOSE-BINDING PROTEIN-RELATED"/>
    <property type="match status" value="1"/>
</dbReference>
<comment type="caution">
    <text evidence="8">The sequence shown here is derived from an EMBL/GenBank/DDBJ whole genome shotgun (WGS) entry which is preliminary data.</text>
</comment>
<evidence type="ECO:0000313" key="9">
    <source>
        <dbReference type="Proteomes" id="UP001597120"/>
    </source>
</evidence>
<evidence type="ECO:0000256" key="6">
    <source>
        <dbReference type="SAM" id="MobiDB-lite"/>
    </source>
</evidence>
<evidence type="ECO:0000256" key="7">
    <source>
        <dbReference type="SAM" id="SignalP"/>
    </source>
</evidence>
<dbReference type="Pfam" id="PF01547">
    <property type="entry name" value="SBP_bac_1"/>
    <property type="match status" value="1"/>
</dbReference>
<dbReference type="CDD" id="cd13580">
    <property type="entry name" value="PBP2_AlgQ_like_1"/>
    <property type="match status" value="1"/>
</dbReference>
<reference evidence="9" key="1">
    <citation type="journal article" date="2019" name="Int. J. Syst. Evol. Microbiol.">
        <title>The Global Catalogue of Microorganisms (GCM) 10K type strain sequencing project: providing services to taxonomists for standard genome sequencing and annotation.</title>
        <authorList>
            <consortium name="The Broad Institute Genomics Platform"/>
            <consortium name="The Broad Institute Genome Sequencing Center for Infectious Disease"/>
            <person name="Wu L."/>
            <person name="Ma J."/>
        </authorList>
    </citation>
    <scope>NUCLEOTIDE SEQUENCE [LARGE SCALE GENOMIC DNA]</scope>
    <source>
        <strain evidence="9">CCUG 57263</strain>
    </source>
</reference>
<evidence type="ECO:0000256" key="2">
    <source>
        <dbReference type="ARBA" id="ARBA00022729"/>
    </source>
</evidence>
<feature type="compositionally biased region" description="Basic and acidic residues" evidence="6">
    <location>
        <begin position="31"/>
        <end position="42"/>
    </location>
</feature>
<dbReference type="InterPro" id="IPR050490">
    <property type="entry name" value="Bact_solute-bd_prot1"/>
</dbReference>
<dbReference type="SUPFAM" id="SSF53850">
    <property type="entry name" value="Periplasmic binding protein-like II"/>
    <property type="match status" value="1"/>
</dbReference>
<dbReference type="Gene3D" id="3.40.190.10">
    <property type="entry name" value="Periplasmic binding protein-like II"/>
    <property type="match status" value="2"/>
</dbReference>
<dbReference type="InterPro" id="IPR006059">
    <property type="entry name" value="SBP"/>
</dbReference>
<keyword evidence="9" id="KW-1185">Reference proteome</keyword>
<organism evidence="8 9">
    <name type="scientific">Paenibacillus residui</name>
    <dbReference type="NCBI Taxonomy" id="629724"/>
    <lineage>
        <taxon>Bacteria</taxon>
        <taxon>Bacillati</taxon>
        <taxon>Bacillota</taxon>
        <taxon>Bacilli</taxon>
        <taxon>Bacillales</taxon>
        <taxon>Paenibacillaceae</taxon>
        <taxon>Paenibacillus</taxon>
    </lineage>
</organism>
<evidence type="ECO:0000256" key="3">
    <source>
        <dbReference type="ARBA" id="ARBA00023136"/>
    </source>
</evidence>
<gene>
    <name evidence="8" type="ORF">ACFQ03_20105</name>
</gene>
<keyword evidence="3" id="KW-0472">Membrane</keyword>
<keyword evidence="5" id="KW-0449">Lipoprotein</keyword>
<feature type="chain" id="PRO_5045457824" evidence="7">
    <location>
        <begin position="22"/>
        <end position="539"/>
    </location>
</feature>
<protein>
    <submittedName>
        <fullName evidence="8">Extracellular solute-binding protein</fullName>
    </submittedName>
</protein>
<keyword evidence="2 7" id="KW-0732">Signal</keyword>
<evidence type="ECO:0000256" key="5">
    <source>
        <dbReference type="ARBA" id="ARBA00023288"/>
    </source>
</evidence>
<accession>A0ABW3DFS2</accession>
<feature type="region of interest" description="Disordered" evidence="6">
    <location>
        <begin position="22"/>
        <end position="42"/>
    </location>
</feature>
<evidence type="ECO:0000256" key="4">
    <source>
        <dbReference type="ARBA" id="ARBA00023139"/>
    </source>
</evidence>
<dbReference type="RefSeq" id="WP_379290476.1">
    <property type="nucleotide sequence ID" value="NZ_JBHTIU010000081.1"/>
</dbReference>
<keyword evidence="1" id="KW-1003">Cell membrane</keyword>
<proteinExistence type="predicted"/>
<evidence type="ECO:0000256" key="1">
    <source>
        <dbReference type="ARBA" id="ARBA00022475"/>
    </source>
</evidence>
<keyword evidence="4" id="KW-0564">Palmitate</keyword>
<dbReference type="PROSITE" id="PS51257">
    <property type="entry name" value="PROKAR_LIPOPROTEIN"/>
    <property type="match status" value="1"/>
</dbReference>
<evidence type="ECO:0000313" key="8">
    <source>
        <dbReference type="EMBL" id="MFD0871446.1"/>
    </source>
</evidence>